<gene>
    <name evidence="1" type="ORF">IFT41_23620</name>
</gene>
<reference evidence="1 2" key="1">
    <citation type="journal article" date="2020" name="FEMS Microbiol. Ecol.">
        <title>Temporal dynamics of bacterial communities during seed development and maturation.</title>
        <authorList>
            <person name="Chesneau G."/>
            <person name="Torres-Cortes G."/>
            <person name="Briand M."/>
            <person name="Darrasse A."/>
            <person name="Preveaux A."/>
            <person name="Marais C."/>
            <person name="Jacques M.A."/>
            <person name="Shade A."/>
            <person name="Barret M."/>
        </authorList>
    </citation>
    <scope>NUCLEOTIDE SEQUENCE [LARGE SCALE GENOMIC DNA]</scope>
    <source>
        <strain evidence="1 2">CFBP13709</strain>
    </source>
</reference>
<protein>
    <submittedName>
        <fullName evidence="1">Porin</fullName>
    </submittedName>
</protein>
<keyword evidence="2" id="KW-1185">Reference proteome</keyword>
<accession>A0ACC5PVN9</accession>
<comment type="caution">
    <text evidence="1">The sequence shown here is derived from an EMBL/GenBank/DDBJ whole genome shotgun (WGS) entry which is preliminary data.</text>
</comment>
<dbReference type="EMBL" id="JACYNR010000033">
    <property type="protein sequence ID" value="MBD8129090.1"/>
    <property type="molecule type" value="Genomic_DNA"/>
</dbReference>
<evidence type="ECO:0000313" key="1">
    <source>
        <dbReference type="EMBL" id="MBD8129090.1"/>
    </source>
</evidence>
<organism evidence="1 2">
    <name type="scientific">Enterobacter agglomerans</name>
    <name type="common">Erwinia herbicola</name>
    <name type="synonym">Pantoea agglomerans</name>
    <dbReference type="NCBI Taxonomy" id="549"/>
    <lineage>
        <taxon>Bacteria</taxon>
        <taxon>Pseudomonadati</taxon>
        <taxon>Pseudomonadota</taxon>
        <taxon>Gammaproteobacteria</taxon>
        <taxon>Enterobacterales</taxon>
        <taxon>Erwiniaceae</taxon>
        <taxon>Pantoea</taxon>
        <taxon>Pantoea agglomerans group</taxon>
    </lineage>
</organism>
<proteinExistence type="predicted"/>
<name>A0ACC5PVN9_ENTAG</name>
<sequence length="367" mass="40603">MKKFTVITLYLVLFSGMTASSIIYAAEIFNRDGNKIDLDGMVDARHQFSKNADDAGDQSYTRLGFRGETKISDRITGFSQWEYELKASSAEDSDGGTSYTRLGFAGLKLDDIYYLDYGRNYGILYDIGAWTDVLPVFGNDSYQDTDRFMTGRANNLLTLRNNNFFGFVDGLNFSLQFQGKNESAGENGAGREEAHQNGMGYGASLIWSNDSGINAGLAWADSQRTLLQKNDHQGNRAGALTAGMKYDANPILLAASYTHSNNLVHIDNYGWAKKADSWEVASQYTFDSGFQPGIAWVYTRGTSIGDGIGSLDLVNYIDFSLNYILNDNITTYADYKVNILHQHNRAEGSALLTPNDNAFGVGLVYQF</sequence>
<evidence type="ECO:0000313" key="2">
    <source>
        <dbReference type="Proteomes" id="UP000610459"/>
    </source>
</evidence>
<dbReference type="Proteomes" id="UP000610459">
    <property type="component" value="Unassembled WGS sequence"/>
</dbReference>